<comment type="caution">
    <text evidence="2">The sequence shown here is derived from an EMBL/GenBank/DDBJ whole genome shotgun (WGS) entry which is preliminary data.</text>
</comment>
<evidence type="ECO:0000259" key="1">
    <source>
        <dbReference type="Pfam" id="PF09343"/>
    </source>
</evidence>
<sequence>MARDGFHDVLFPHAVALGAAGGPTRRTDIAATASGGEVRRARWAGSRRSWRIALGGLSQPESAELLTFFEAREGQRYAFAFRDPFDHSSNPSGGAPTPLDATLGTEDGTQTEFVFAKSYGSTSRVIDLVDPASLQVAVDGVALDPGAFSLDTDRRSITLVDPPAEGEEVTAGFLFDTPVRFASDSLELSLGARGAAVPSIELVEVRL</sequence>
<organism evidence="2 3">
    <name type="scientific">Parvularcula mediterranea</name>
    <dbReference type="NCBI Taxonomy" id="2732508"/>
    <lineage>
        <taxon>Bacteria</taxon>
        <taxon>Pseudomonadati</taxon>
        <taxon>Pseudomonadota</taxon>
        <taxon>Alphaproteobacteria</taxon>
        <taxon>Parvularculales</taxon>
        <taxon>Parvularculaceae</taxon>
        <taxon>Parvularcula</taxon>
    </lineage>
</organism>
<dbReference type="EMBL" id="JABFCX010000003">
    <property type="protein sequence ID" value="NNU16981.1"/>
    <property type="molecule type" value="Genomic_DNA"/>
</dbReference>
<dbReference type="NCBIfam" id="TIGR02217">
    <property type="entry name" value="chp_TIGR02217"/>
    <property type="match status" value="1"/>
</dbReference>
<reference evidence="2 3" key="1">
    <citation type="submission" date="2020-05" db="EMBL/GenBank/DDBJ databases">
        <title>Parvularcula mediterraneae sp. nov., isolated from polypropylene straw from shallow seawater of the seashore of Laganas in Zakynthos island, Greece.</title>
        <authorList>
            <person name="Szabo I."/>
            <person name="Al-Omari J."/>
            <person name="Rado J."/>
            <person name="Szerdahelyi G.S."/>
        </authorList>
    </citation>
    <scope>NUCLEOTIDE SEQUENCE [LARGE SCALE GENOMIC DNA]</scope>
    <source>
        <strain evidence="2 3">ZS-1/3</strain>
    </source>
</reference>
<dbReference type="InterPro" id="IPR011740">
    <property type="entry name" value="DUF2460"/>
</dbReference>
<accession>A0A7Y3RMT6</accession>
<gene>
    <name evidence="2" type="ORF">HK107_11685</name>
</gene>
<protein>
    <submittedName>
        <fullName evidence="2">DUF2460 domain-containing protein</fullName>
    </submittedName>
</protein>
<feature type="domain" description="DUF2460" evidence="1">
    <location>
        <begin position="7"/>
        <end position="206"/>
    </location>
</feature>
<dbReference type="RefSeq" id="WP_173199965.1">
    <property type="nucleotide sequence ID" value="NZ_JABFCX010000003.1"/>
</dbReference>
<name>A0A7Y3RMT6_9PROT</name>
<dbReference type="Pfam" id="PF09343">
    <property type="entry name" value="DUF2460"/>
    <property type="match status" value="1"/>
</dbReference>
<keyword evidence="3" id="KW-1185">Reference proteome</keyword>
<dbReference type="AlphaFoldDB" id="A0A7Y3RMT6"/>
<evidence type="ECO:0000313" key="3">
    <source>
        <dbReference type="Proteomes" id="UP000536835"/>
    </source>
</evidence>
<dbReference type="Proteomes" id="UP000536835">
    <property type="component" value="Unassembled WGS sequence"/>
</dbReference>
<evidence type="ECO:0000313" key="2">
    <source>
        <dbReference type="EMBL" id="NNU16981.1"/>
    </source>
</evidence>
<proteinExistence type="predicted"/>